<dbReference type="InParanoid" id="A0A1X7UQE4"/>
<name>A0A1X7UQE4_AMPQE</name>
<dbReference type="PANTHER" id="PTHR33939">
    <property type="entry name" value="PROTEIN CBG22215"/>
    <property type="match status" value="1"/>
</dbReference>
<dbReference type="eggNOG" id="ENOG502RZ9T">
    <property type="taxonomic scope" value="Eukaryota"/>
</dbReference>
<dbReference type="OrthoDB" id="10048767at2759"/>
<accession>A0A1X7UQE4</accession>
<protein>
    <recommendedName>
        <fullName evidence="1">Tc1-like transposase DDE domain-containing protein</fullName>
    </recommendedName>
</protein>
<proteinExistence type="predicted"/>
<evidence type="ECO:0000313" key="2">
    <source>
        <dbReference type="EnsemblMetazoa" id="Aqu2.1.29622_001"/>
    </source>
</evidence>
<reference evidence="2" key="1">
    <citation type="submission" date="2017-05" db="UniProtKB">
        <authorList>
            <consortium name="EnsemblMetazoa"/>
        </authorList>
    </citation>
    <scope>IDENTIFICATION</scope>
</reference>
<dbReference type="Gene3D" id="3.30.420.10">
    <property type="entry name" value="Ribonuclease H-like superfamily/Ribonuclease H"/>
    <property type="match status" value="1"/>
</dbReference>
<dbReference type="PANTHER" id="PTHR33939:SF1">
    <property type="entry name" value="DUF4371 DOMAIN-CONTAINING PROTEIN"/>
    <property type="match status" value="1"/>
</dbReference>
<dbReference type="InterPro" id="IPR036397">
    <property type="entry name" value="RNaseH_sf"/>
</dbReference>
<dbReference type="EnsemblMetazoa" id="Aqu2.1.29622_001">
    <property type="protein sequence ID" value="Aqu2.1.29622_001"/>
    <property type="gene ID" value="Aqu2.1.29622"/>
</dbReference>
<evidence type="ECO:0000259" key="1">
    <source>
        <dbReference type="Pfam" id="PF13358"/>
    </source>
</evidence>
<organism evidence="2">
    <name type="scientific">Amphimedon queenslandica</name>
    <name type="common">Sponge</name>
    <dbReference type="NCBI Taxonomy" id="400682"/>
    <lineage>
        <taxon>Eukaryota</taxon>
        <taxon>Metazoa</taxon>
        <taxon>Porifera</taxon>
        <taxon>Demospongiae</taxon>
        <taxon>Heteroscleromorpha</taxon>
        <taxon>Haplosclerida</taxon>
        <taxon>Niphatidae</taxon>
        <taxon>Amphimedon</taxon>
    </lineage>
</organism>
<dbReference type="Pfam" id="PF13358">
    <property type="entry name" value="DDE_3"/>
    <property type="match status" value="1"/>
</dbReference>
<dbReference type="GO" id="GO:0003676">
    <property type="term" value="F:nucleic acid binding"/>
    <property type="evidence" value="ECO:0007669"/>
    <property type="project" value="InterPro"/>
</dbReference>
<sequence length="179" mass="21399">EEGDYHKEMNHQIFEKWFEDKLLKNIPPESIIMIDNASYHSRSIPLPSRCIKQNLYALIKKHKQKYKKYVTDEMAKAEGHEVVRLPPYHCELNPIEMAWSQVKHYAKSNNKDFTLTALQKLVDEGFHEVTPQRWSDLIKHTHEKVVDVYFAGDRLENWRQVEEFVIHVDEDDDNEFDME</sequence>
<feature type="domain" description="Tc1-like transposase DDE" evidence="1">
    <location>
        <begin position="6"/>
        <end position="110"/>
    </location>
</feature>
<dbReference type="InterPro" id="IPR038717">
    <property type="entry name" value="Tc1-like_DDE_dom"/>
</dbReference>
<dbReference type="OMA" id="CIAHTIK"/>
<dbReference type="AlphaFoldDB" id="A0A1X7UQE4"/>